<dbReference type="Proteomes" id="UP000005408">
    <property type="component" value="Unassembled WGS sequence"/>
</dbReference>
<dbReference type="SMART" id="SM00358">
    <property type="entry name" value="DSRM"/>
    <property type="match status" value="5"/>
</dbReference>
<feature type="compositionally biased region" description="Low complexity" evidence="4">
    <location>
        <begin position="104"/>
        <end position="129"/>
    </location>
</feature>
<feature type="region of interest" description="Disordered" evidence="4">
    <location>
        <begin position="213"/>
        <end position="234"/>
    </location>
</feature>
<dbReference type="InterPro" id="IPR044464">
    <property type="entry name" value="STAU2_DSRM_2"/>
</dbReference>
<keyword evidence="1" id="KW-0677">Repeat</keyword>
<dbReference type="GO" id="GO:0008298">
    <property type="term" value="P:intracellular mRNA localization"/>
    <property type="evidence" value="ECO:0007669"/>
    <property type="project" value="TreeGrafter"/>
</dbReference>
<dbReference type="PROSITE" id="PS50137">
    <property type="entry name" value="DS_RBD"/>
    <property type="match status" value="5"/>
</dbReference>
<accession>A0A8W8N9P2</accession>
<evidence type="ECO:0000259" key="5">
    <source>
        <dbReference type="PROSITE" id="PS50137"/>
    </source>
</evidence>
<proteinExistence type="predicted"/>
<dbReference type="InterPro" id="IPR014720">
    <property type="entry name" value="dsRBD_dom"/>
</dbReference>
<evidence type="ECO:0000256" key="1">
    <source>
        <dbReference type="ARBA" id="ARBA00022737"/>
    </source>
</evidence>
<feature type="domain" description="DRBM" evidence="5">
    <location>
        <begin position="240"/>
        <end position="330"/>
    </location>
</feature>
<protein>
    <recommendedName>
        <fullName evidence="5">DRBM domain-containing protein</fullName>
    </recommendedName>
</protein>
<dbReference type="GO" id="GO:0007281">
    <property type="term" value="P:germ cell development"/>
    <property type="evidence" value="ECO:0007669"/>
    <property type="project" value="TreeGrafter"/>
</dbReference>
<dbReference type="OMA" id="GMTHITE"/>
<dbReference type="PANTHER" id="PTHR46054:SF3">
    <property type="entry name" value="MATERNAL EFFECT PROTEIN STAUFEN"/>
    <property type="match status" value="1"/>
</dbReference>
<evidence type="ECO:0000256" key="3">
    <source>
        <dbReference type="PROSITE-ProRule" id="PRU00266"/>
    </source>
</evidence>
<dbReference type="GO" id="GO:0010494">
    <property type="term" value="C:cytoplasmic stress granule"/>
    <property type="evidence" value="ECO:0007669"/>
    <property type="project" value="TreeGrafter"/>
</dbReference>
<dbReference type="CDD" id="cd19857">
    <property type="entry name" value="DSRM_STAU_rpt1"/>
    <property type="match status" value="1"/>
</dbReference>
<dbReference type="Gene3D" id="3.30.160.20">
    <property type="match status" value="5"/>
</dbReference>
<dbReference type="GO" id="GO:0003729">
    <property type="term" value="F:mRNA binding"/>
    <property type="evidence" value="ECO:0007669"/>
    <property type="project" value="TreeGrafter"/>
</dbReference>
<dbReference type="FunFam" id="3.30.160.20:FF:000024">
    <property type="entry name" value="double-stranded RNA-binding protein Staufen homolog 1 isoform X1"/>
    <property type="match status" value="1"/>
</dbReference>
<evidence type="ECO:0000256" key="2">
    <source>
        <dbReference type="ARBA" id="ARBA00022884"/>
    </source>
</evidence>
<dbReference type="SUPFAM" id="SSF54768">
    <property type="entry name" value="dsRNA-binding domain-like"/>
    <property type="match status" value="4"/>
</dbReference>
<feature type="domain" description="DRBM" evidence="5">
    <location>
        <begin position="364"/>
        <end position="431"/>
    </location>
</feature>
<dbReference type="GO" id="GO:0032839">
    <property type="term" value="C:dendrite cytoplasm"/>
    <property type="evidence" value="ECO:0007669"/>
    <property type="project" value="GOC"/>
</dbReference>
<feature type="region of interest" description="Disordered" evidence="4">
    <location>
        <begin position="333"/>
        <end position="356"/>
    </location>
</feature>
<dbReference type="Pfam" id="PF00035">
    <property type="entry name" value="dsrm"/>
    <property type="match status" value="4"/>
</dbReference>
<feature type="region of interest" description="Disordered" evidence="4">
    <location>
        <begin position="539"/>
        <end position="593"/>
    </location>
</feature>
<evidence type="ECO:0000256" key="4">
    <source>
        <dbReference type="SAM" id="MobiDB-lite"/>
    </source>
</evidence>
<dbReference type="GO" id="GO:0098964">
    <property type="term" value="P:anterograde dendritic transport of messenger ribonucleoprotein complex"/>
    <property type="evidence" value="ECO:0007669"/>
    <property type="project" value="TreeGrafter"/>
</dbReference>
<organism evidence="6 7">
    <name type="scientific">Magallana gigas</name>
    <name type="common">Pacific oyster</name>
    <name type="synonym">Crassostrea gigas</name>
    <dbReference type="NCBI Taxonomy" id="29159"/>
    <lineage>
        <taxon>Eukaryota</taxon>
        <taxon>Metazoa</taxon>
        <taxon>Spiralia</taxon>
        <taxon>Lophotrochozoa</taxon>
        <taxon>Mollusca</taxon>
        <taxon>Bivalvia</taxon>
        <taxon>Autobranchia</taxon>
        <taxon>Pteriomorphia</taxon>
        <taxon>Ostreida</taxon>
        <taxon>Ostreoidea</taxon>
        <taxon>Ostreidae</taxon>
        <taxon>Magallana</taxon>
    </lineage>
</organism>
<keyword evidence="7" id="KW-1185">Reference proteome</keyword>
<feature type="domain" description="DRBM" evidence="5">
    <location>
        <begin position="471"/>
        <end position="539"/>
    </location>
</feature>
<dbReference type="InterPro" id="IPR032478">
    <property type="entry name" value="Staufen_C"/>
</dbReference>
<feature type="domain" description="DRBM" evidence="5">
    <location>
        <begin position="147"/>
        <end position="215"/>
    </location>
</feature>
<dbReference type="FunFam" id="3.30.160.20:FF:000013">
    <property type="entry name" value="double-stranded RNA-binding protein Staufen homolog 2 isoform X3"/>
    <property type="match status" value="1"/>
</dbReference>
<sequence length="738" mass="81003">MKKQTRGITAFQANAGMGVHVNSSQTTNSQTQNQGAKGVMVGIIQKSPVTTTLTNYPTMHQIPAANHAAVVTPAAVPLANQNGSIGLPVGQMPQNGMVQQTTAAPINNPTTAPKQHTAGTTATATSPDTATDEQSSTNNLANTKEKTPMCLINELARYNKISHQYTLVDEQGPAHKKIFYVQLKLGDTEEYAASGPSIKKAQHAAAAEALEKSAFNHPPAKPPKPNQNSWMTDYRDQPITPTVELNALAMKRGEQTLYKPMEAQRTLPYYQCPPNYNYRGLYNQRYHYPRMMRVFYVSLKVGQREFIGEGPTRQDARHDAAKKALHILRKLPVPNDGEKKIESPTETEGTSSCLSVDDKDVAKSEISLVHEVALKRNMSVTFDVIRESGPPHMKTFVTRCKVGDMETESEGNSKKVSKKKAAELMLEKLKELPALPPSVIRPRTKISKKKNKNIIKQQMQKADPNYGVGINPISRLIQIQQAQQKKEPVYTLLNERGLPRRREFVIQVQVDDQTCTGVGPNKKLAKRHAAEAMLTLLGYNKPSPQPAKPAIKSASNQEETGMKKVHFQESTEDSESSSNNKSSGGRQLVPGLLRLPDNKYNGTVYRQPQGGTQPLDGHIGYNGISNTATRPEAHLRELTSRNNVDIKFDEFQSGQGTTSEYLSRVTLLSNPPRVFHGSGMSAESARDSAALEAMKFLEELGKGDSPQVPQVKMEVKMEGDLAMTPSLGGAHSVRAATM</sequence>
<evidence type="ECO:0000313" key="6">
    <source>
        <dbReference type="EnsemblMetazoa" id="G5918.1:cds"/>
    </source>
</evidence>
<dbReference type="CDD" id="cd19882">
    <property type="entry name" value="DSRM_STAU2_rpt2"/>
    <property type="match status" value="1"/>
</dbReference>
<dbReference type="GO" id="GO:0043025">
    <property type="term" value="C:neuronal cell body"/>
    <property type="evidence" value="ECO:0007669"/>
    <property type="project" value="TreeGrafter"/>
</dbReference>
<feature type="compositionally biased region" description="Basic and acidic residues" evidence="4">
    <location>
        <begin position="560"/>
        <end position="569"/>
    </location>
</feature>
<dbReference type="InterPro" id="IPR051740">
    <property type="entry name" value="DRBM-containing_protein"/>
</dbReference>
<dbReference type="GO" id="GO:0035418">
    <property type="term" value="P:protein localization to synapse"/>
    <property type="evidence" value="ECO:0007669"/>
    <property type="project" value="TreeGrafter"/>
</dbReference>
<dbReference type="GO" id="GO:0003725">
    <property type="term" value="F:double-stranded RNA binding"/>
    <property type="evidence" value="ECO:0007669"/>
    <property type="project" value="TreeGrafter"/>
</dbReference>
<dbReference type="GO" id="GO:0005886">
    <property type="term" value="C:plasma membrane"/>
    <property type="evidence" value="ECO:0007669"/>
    <property type="project" value="TreeGrafter"/>
</dbReference>
<dbReference type="CDD" id="cd19861">
    <property type="entry name" value="DSRM_STAU_rpt5"/>
    <property type="match status" value="1"/>
</dbReference>
<feature type="domain" description="DRBM" evidence="5">
    <location>
        <begin position="630"/>
        <end position="699"/>
    </location>
</feature>
<dbReference type="FunFam" id="3.30.160.20:FF:000007">
    <property type="entry name" value="Double-stranded RNA-binding protein Staufen homolog 1"/>
    <property type="match status" value="1"/>
</dbReference>
<name>A0A8W8N9P2_MAGGI</name>
<feature type="region of interest" description="Disordered" evidence="4">
    <location>
        <begin position="104"/>
        <end position="144"/>
    </location>
</feature>
<evidence type="ECO:0000313" key="7">
    <source>
        <dbReference type="Proteomes" id="UP000005408"/>
    </source>
</evidence>
<feature type="compositionally biased region" description="Polar residues" evidence="4">
    <location>
        <begin position="344"/>
        <end position="354"/>
    </location>
</feature>
<dbReference type="Pfam" id="PF16482">
    <property type="entry name" value="Staufen_C"/>
    <property type="match status" value="1"/>
</dbReference>
<feature type="compositionally biased region" description="Polar residues" evidence="4">
    <location>
        <begin position="132"/>
        <end position="142"/>
    </location>
</feature>
<keyword evidence="2 3" id="KW-0694">RNA-binding</keyword>
<dbReference type="EnsemblMetazoa" id="G5918.1">
    <property type="protein sequence ID" value="G5918.1:cds"/>
    <property type="gene ID" value="G5918"/>
</dbReference>
<dbReference type="AlphaFoldDB" id="A0A8W8N9P2"/>
<dbReference type="PANTHER" id="PTHR46054">
    <property type="entry name" value="MATERNAL EFFECT PROTEIN STAUFEN"/>
    <property type="match status" value="1"/>
</dbReference>
<reference evidence="6" key="1">
    <citation type="submission" date="2022-08" db="UniProtKB">
        <authorList>
            <consortium name="EnsemblMetazoa"/>
        </authorList>
    </citation>
    <scope>IDENTIFICATION</scope>
    <source>
        <strain evidence="6">05x7-T-G4-1.051#20</strain>
    </source>
</reference>